<reference evidence="1 2" key="1">
    <citation type="submission" date="2024-10" db="EMBL/GenBank/DDBJ databases">
        <title>The Natural Products Discovery Center: Release of the First 8490 Sequenced Strains for Exploring Actinobacteria Biosynthetic Diversity.</title>
        <authorList>
            <person name="Kalkreuter E."/>
            <person name="Kautsar S.A."/>
            <person name="Yang D."/>
            <person name="Bader C.D."/>
            <person name="Teijaro C.N."/>
            <person name="Fluegel L."/>
            <person name="Davis C.M."/>
            <person name="Simpson J.R."/>
            <person name="Lauterbach L."/>
            <person name="Steele A.D."/>
            <person name="Gui C."/>
            <person name="Meng S."/>
            <person name="Li G."/>
            <person name="Viehrig K."/>
            <person name="Ye F."/>
            <person name="Su P."/>
            <person name="Kiefer A.F."/>
            <person name="Nichols A."/>
            <person name="Cepeda A.J."/>
            <person name="Yan W."/>
            <person name="Fan B."/>
            <person name="Jiang Y."/>
            <person name="Adhikari A."/>
            <person name="Zheng C.-J."/>
            <person name="Schuster L."/>
            <person name="Cowan T.M."/>
            <person name="Smanski M.J."/>
            <person name="Chevrette M.G."/>
            <person name="De Carvalho L.P.S."/>
            <person name="Shen B."/>
        </authorList>
    </citation>
    <scope>NUCLEOTIDE SEQUENCE [LARGE SCALE GENOMIC DNA]</scope>
    <source>
        <strain evidence="1 2">NPDC001867</strain>
    </source>
</reference>
<organism evidence="1 2">
    <name type="scientific">Nocardia elegans</name>
    <dbReference type="NCBI Taxonomy" id="300029"/>
    <lineage>
        <taxon>Bacteria</taxon>
        <taxon>Bacillati</taxon>
        <taxon>Actinomycetota</taxon>
        <taxon>Actinomycetes</taxon>
        <taxon>Mycobacteriales</taxon>
        <taxon>Nocardiaceae</taxon>
        <taxon>Nocardia</taxon>
    </lineage>
</organism>
<dbReference type="Proteomes" id="UP001602089">
    <property type="component" value="Unassembled WGS sequence"/>
</dbReference>
<gene>
    <name evidence="1" type="ORF">ACFYY5_29230</name>
</gene>
<sequence length="82" mass="9046">MTYTVLKTSSIVEPEVYVCDDYAEAARLLNGIRDVMAAGGIPAITDTPDHCMFRADTGHTWAATIVERAQLSPYWKNREVAA</sequence>
<protein>
    <submittedName>
        <fullName evidence="1">Uncharacterized protein</fullName>
    </submittedName>
</protein>
<comment type="caution">
    <text evidence="1">The sequence shown here is derived from an EMBL/GenBank/DDBJ whole genome shotgun (WGS) entry which is preliminary data.</text>
</comment>
<evidence type="ECO:0000313" key="1">
    <source>
        <dbReference type="EMBL" id="MFF4026940.1"/>
    </source>
</evidence>
<name>A0ABW6TLD3_9NOCA</name>
<evidence type="ECO:0000313" key="2">
    <source>
        <dbReference type="Proteomes" id="UP001602089"/>
    </source>
</evidence>
<proteinExistence type="predicted"/>
<dbReference type="EMBL" id="JBIATK010000012">
    <property type="protein sequence ID" value="MFF4026940.1"/>
    <property type="molecule type" value="Genomic_DNA"/>
</dbReference>
<keyword evidence="2" id="KW-1185">Reference proteome</keyword>
<dbReference type="RefSeq" id="WP_387131977.1">
    <property type="nucleotide sequence ID" value="NZ_JBIATK010000012.1"/>
</dbReference>
<accession>A0ABW6TLD3</accession>